<name>A0A6P5EHI8_ANACO</name>
<reference evidence="6" key="2">
    <citation type="submission" date="2025-08" db="UniProtKB">
        <authorList>
            <consortium name="RefSeq"/>
        </authorList>
    </citation>
    <scope>IDENTIFICATION</scope>
    <source>
        <tissue evidence="6">Leaf</tissue>
    </source>
</reference>
<dbReference type="EC" id="2.4.1.-" evidence="4"/>
<sequence>MKGYAAAAAAPPGKRRWRCLAVAVLALVFCSLLVPLAVLLGLHHNRFPSGYLTDDHSASEFSFGVYEHLDGGRKHSSSQGDGSRIDDLVKKLAPTFAKDLTTNIASQSDGNEYEKNGRFTSDNVQASVPPKGAVYKNNTAHYKNRDTHQVVSREASSLNTKSDGIDWKENVTEGSAGDESGKSCQLLFGSYCLWSLEHKEVMKDSTVKRLKDQLFVARAYYPSIAKLQGQEKLTYELKQHIQEHERMLSEAISDADLLPVVDKKIQRMDEIIAKAKSCAVDCHNIDKKLRQLVDLTEDEAHFHMKQSAFLYHLGVQTMHKSLHCLSMRLTVEYFKSSSVDMELPDADKLENPNFHHYVIFSLNVLAASVTINSTVMNSEESENLIFHLVTDRQNFYACKHWFVRNRYKEATVHVLNFDDLKTEHLNNLGIQQLSPSEEFRVSIRNTARQSPMLMRTEYISVFGHSHFLLADIFSNLNKVVVLDDDVLVKKDLSFLWNLDLQGKVIGAVQYCRVRLRQLGAYLGGLKHDANSCAWMSGLNVVDLEKWRDRKVTEVYHGLHRKFHNGSEASWRAATLPTTFLAFQDLIYPLQNSLVQSGLGHNYGVTHGALKNAAALHYNGNMKPWLELGIPKYKKYWKKYLTREEQFMSGCNVNP</sequence>
<dbReference type="PANTHER" id="PTHR32116">
    <property type="entry name" value="GALACTURONOSYLTRANSFERASE 4-RELATED"/>
    <property type="match status" value="1"/>
</dbReference>
<dbReference type="UniPathway" id="UPA00845"/>
<dbReference type="OrthoDB" id="411524at2759"/>
<keyword evidence="4" id="KW-0812">Transmembrane</keyword>
<dbReference type="GeneID" id="109706412"/>
<protein>
    <recommendedName>
        <fullName evidence="4">Hexosyltransferase</fullName>
        <ecNumber evidence="4">2.4.1.-</ecNumber>
    </recommendedName>
</protein>
<comment type="similarity">
    <text evidence="2 4">Belongs to the glycosyltransferase 8 family.</text>
</comment>
<keyword evidence="5" id="KW-1185">Reference proteome</keyword>
<dbReference type="RefSeq" id="XP_020082812.1">
    <property type="nucleotide sequence ID" value="XM_020227223.1"/>
</dbReference>
<gene>
    <name evidence="6" type="primary">LOC109706412</name>
</gene>
<keyword evidence="4" id="KW-0333">Golgi apparatus</keyword>
<dbReference type="InterPro" id="IPR002495">
    <property type="entry name" value="Glyco_trans_8"/>
</dbReference>
<evidence type="ECO:0000313" key="6">
    <source>
        <dbReference type="RefSeq" id="XP_020082812.1"/>
    </source>
</evidence>
<dbReference type="GO" id="GO:0000139">
    <property type="term" value="C:Golgi membrane"/>
    <property type="evidence" value="ECO:0007669"/>
    <property type="project" value="UniProtKB-SubCell"/>
</dbReference>
<dbReference type="GO" id="GO:0045489">
    <property type="term" value="P:pectin biosynthetic process"/>
    <property type="evidence" value="ECO:0007669"/>
    <property type="project" value="UniProtKB-UniPathway"/>
</dbReference>
<dbReference type="Gene3D" id="3.90.550.10">
    <property type="entry name" value="Spore Coat Polysaccharide Biosynthesis Protein SpsA, Chain A"/>
    <property type="match status" value="1"/>
</dbReference>
<proteinExistence type="inferred from homology"/>
<dbReference type="PANTHER" id="PTHR32116:SF12">
    <property type="entry name" value="GALACTURONOSYLTRANSFERASE 7-RELATED"/>
    <property type="match status" value="1"/>
</dbReference>
<evidence type="ECO:0000256" key="3">
    <source>
        <dbReference type="ARBA" id="ARBA00022676"/>
    </source>
</evidence>
<dbReference type="GO" id="GO:0047262">
    <property type="term" value="F:polygalacturonate 4-alpha-galacturonosyltransferase activity"/>
    <property type="evidence" value="ECO:0007669"/>
    <property type="project" value="InterPro"/>
</dbReference>
<reference evidence="5" key="1">
    <citation type="journal article" date="2015" name="Nat. Genet.">
        <title>The pineapple genome and the evolution of CAM photosynthesis.</title>
        <authorList>
            <person name="Ming R."/>
            <person name="VanBuren R."/>
            <person name="Wai C.M."/>
            <person name="Tang H."/>
            <person name="Schatz M.C."/>
            <person name="Bowers J.E."/>
            <person name="Lyons E."/>
            <person name="Wang M.L."/>
            <person name="Chen J."/>
            <person name="Biggers E."/>
            <person name="Zhang J."/>
            <person name="Huang L."/>
            <person name="Zhang L."/>
            <person name="Miao W."/>
            <person name="Zhang J."/>
            <person name="Ye Z."/>
            <person name="Miao C."/>
            <person name="Lin Z."/>
            <person name="Wang H."/>
            <person name="Zhou H."/>
            <person name="Yim W.C."/>
            <person name="Priest H.D."/>
            <person name="Zheng C."/>
            <person name="Woodhouse M."/>
            <person name="Edger P.P."/>
            <person name="Guyot R."/>
            <person name="Guo H.B."/>
            <person name="Guo H."/>
            <person name="Zheng G."/>
            <person name="Singh R."/>
            <person name="Sharma A."/>
            <person name="Min X."/>
            <person name="Zheng Y."/>
            <person name="Lee H."/>
            <person name="Gurtowski J."/>
            <person name="Sedlazeck F.J."/>
            <person name="Harkess A."/>
            <person name="McKain M.R."/>
            <person name="Liao Z."/>
            <person name="Fang J."/>
            <person name="Liu J."/>
            <person name="Zhang X."/>
            <person name="Zhang Q."/>
            <person name="Hu W."/>
            <person name="Qin Y."/>
            <person name="Wang K."/>
            <person name="Chen L.Y."/>
            <person name="Shirley N."/>
            <person name="Lin Y.R."/>
            <person name="Liu L.Y."/>
            <person name="Hernandez A.G."/>
            <person name="Wright C.L."/>
            <person name="Bulone V."/>
            <person name="Tuskan G.A."/>
            <person name="Heath K."/>
            <person name="Zee F."/>
            <person name="Moore P.H."/>
            <person name="Sunkar R."/>
            <person name="Leebens-Mack J.H."/>
            <person name="Mockler T."/>
            <person name="Bennetzen J.L."/>
            <person name="Freeling M."/>
            <person name="Sankoff D."/>
            <person name="Paterson A.H."/>
            <person name="Zhu X."/>
            <person name="Yang X."/>
            <person name="Smith J.A."/>
            <person name="Cushman J.C."/>
            <person name="Paull R.E."/>
            <person name="Yu Q."/>
        </authorList>
    </citation>
    <scope>NUCLEOTIDE SEQUENCE [LARGE SCALE GENOMIC DNA]</scope>
    <source>
        <strain evidence="5">cv. F153</strain>
    </source>
</reference>
<accession>A0A6P5EHI8</accession>
<feature type="transmembrane region" description="Helical" evidence="4">
    <location>
        <begin position="20"/>
        <end position="42"/>
    </location>
</feature>
<comment type="subcellular location">
    <subcellularLocation>
        <location evidence="4">Golgi apparatus membrane</location>
        <topology evidence="4">Single-pass type II membrane protein</topology>
    </subcellularLocation>
</comment>
<dbReference type="InterPro" id="IPR029044">
    <property type="entry name" value="Nucleotide-diphossugar_trans"/>
</dbReference>
<dbReference type="Pfam" id="PF25557">
    <property type="entry name" value="GAUT_1"/>
    <property type="match status" value="1"/>
</dbReference>
<evidence type="ECO:0000256" key="4">
    <source>
        <dbReference type="RuleBase" id="RU362027"/>
    </source>
</evidence>
<organism evidence="5 6">
    <name type="scientific">Ananas comosus</name>
    <name type="common">Pineapple</name>
    <name type="synonym">Ananas ananas</name>
    <dbReference type="NCBI Taxonomy" id="4615"/>
    <lineage>
        <taxon>Eukaryota</taxon>
        <taxon>Viridiplantae</taxon>
        <taxon>Streptophyta</taxon>
        <taxon>Embryophyta</taxon>
        <taxon>Tracheophyta</taxon>
        <taxon>Spermatophyta</taxon>
        <taxon>Magnoliopsida</taxon>
        <taxon>Liliopsida</taxon>
        <taxon>Poales</taxon>
        <taxon>Bromeliaceae</taxon>
        <taxon>Bromelioideae</taxon>
        <taxon>Ananas</taxon>
    </lineage>
</organism>
<keyword evidence="3 4" id="KW-0808">Transferase</keyword>
<dbReference type="SUPFAM" id="SSF53448">
    <property type="entry name" value="Nucleotide-diphospho-sugar transferases"/>
    <property type="match status" value="1"/>
</dbReference>
<evidence type="ECO:0000256" key="1">
    <source>
        <dbReference type="ARBA" id="ARBA00004877"/>
    </source>
</evidence>
<keyword evidence="4" id="KW-1133">Transmembrane helix</keyword>
<dbReference type="Pfam" id="PF01501">
    <property type="entry name" value="Glyco_transf_8"/>
    <property type="match status" value="1"/>
</dbReference>
<evidence type="ECO:0000313" key="5">
    <source>
        <dbReference type="Proteomes" id="UP000515123"/>
    </source>
</evidence>
<keyword evidence="3 4" id="KW-0328">Glycosyltransferase</keyword>
<keyword evidence="4" id="KW-0472">Membrane</keyword>
<keyword evidence="4" id="KW-0961">Cell wall biogenesis/degradation</keyword>
<comment type="pathway">
    <text evidence="1 4">Glycan metabolism; pectin biosynthesis.</text>
</comment>
<dbReference type="InterPro" id="IPR029993">
    <property type="entry name" value="GAUT"/>
</dbReference>
<dbReference type="GO" id="GO:0071555">
    <property type="term" value="P:cell wall organization"/>
    <property type="evidence" value="ECO:0007669"/>
    <property type="project" value="UniProtKB-KW"/>
</dbReference>
<dbReference type="AlphaFoldDB" id="A0A6P5EHI8"/>
<dbReference type="Proteomes" id="UP000515123">
    <property type="component" value="Unplaced"/>
</dbReference>
<evidence type="ECO:0000256" key="2">
    <source>
        <dbReference type="ARBA" id="ARBA00006351"/>
    </source>
</evidence>